<dbReference type="GO" id="GO:0000127">
    <property type="term" value="C:transcription factor TFIIIC complex"/>
    <property type="evidence" value="ECO:0007669"/>
    <property type="project" value="TreeGrafter"/>
</dbReference>
<dbReference type="InterPro" id="IPR039340">
    <property type="entry name" value="Tfc4/TFIIIC-102/Sfc4"/>
</dbReference>
<evidence type="ECO:0000313" key="4">
    <source>
        <dbReference type="Proteomes" id="UP000824139"/>
    </source>
</evidence>
<dbReference type="AlphaFoldDB" id="A0A9D1FVE6"/>
<dbReference type="GO" id="GO:0006383">
    <property type="term" value="P:transcription by RNA polymerase III"/>
    <property type="evidence" value="ECO:0007669"/>
    <property type="project" value="InterPro"/>
</dbReference>
<feature type="repeat" description="TPR" evidence="1">
    <location>
        <begin position="330"/>
        <end position="363"/>
    </location>
</feature>
<dbReference type="InterPro" id="IPR019734">
    <property type="entry name" value="TPR_rpt"/>
</dbReference>
<evidence type="ECO:0000313" key="3">
    <source>
        <dbReference type="EMBL" id="HIS82648.1"/>
    </source>
</evidence>
<dbReference type="SMART" id="SM00028">
    <property type="entry name" value="TPR"/>
    <property type="match status" value="8"/>
</dbReference>
<feature type="coiled-coil region" evidence="2">
    <location>
        <begin position="96"/>
        <end position="123"/>
    </location>
</feature>
<dbReference type="PANTHER" id="PTHR23082:SF0">
    <property type="entry name" value="GENERAL TRANSCRIPTION FACTOR 3C POLYPEPTIDE 3"/>
    <property type="match status" value="1"/>
</dbReference>
<reference evidence="3" key="1">
    <citation type="submission" date="2020-10" db="EMBL/GenBank/DDBJ databases">
        <authorList>
            <person name="Gilroy R."/>
        </authorList>
    </citation>
    <scope>NUCLEOTIDE SEQUENCE</scope>
    <source>
        <strain evidence="3">CHK152-2994</strain>
    </source>
</reference>
<dbReference type="Pfam" id="PF13181">
    <property type="entry name" value="TPR_8"/>
    <property type="match status" value="1"/>
</dbReference>
<gene>
    <name evidence="3" type="ORF">IAD41_03470</name>
</gene>
<name>A0A9D1FVE6_9BACT</name>
<evidence type="ECO:0008006" key="5">
    <source>
        <dbReference type="Google" id="ProtNLM"/>
    </source>
</evidence>
<reference evidence="3" key="2">
    <citation type="journal article" date="2021" name="PeerJ">
        <title>Extensive microbial diversity within the chicken gut microbiome revealed by metagenomics and culture.</title>
        <authorList>
            <person name="Gilroy R."/>
            <person name="Ravi A."/>
            <person name="Getino M."/>
            <person name="Pursley I."/>
            <person name="Horton D.L."/>
            <person name="Alikhan N.F."/>
            <person name="Baker D."/>
            <person name="Gharbi K."/>
            <person name="Hall N."/>
            <person name="Watson M."/>
            <person name="Adriaenssens E.M."/>
            <person name="Foster-Nyarko E."/>
            <person name="Jarju S."/>
            <person name="Secka A."/>
            <person name="Antonio M."/>
            <person name="Oren A."/>
            <person name="Chaudhuri R.R."/>
            <person name="La Ragione R."/>
            <person name="Hildebrand F."/>
            <person name="Pallen M.J."/>
        </authorList>
    </citation>
    <scope>NUCLEOTIDE SEQUENCE</scope>
    <source>
        <strain evidence="3">CHK152-2994</strain>
    </source>
</reference>
<keyword evidence="2" id="KW-0175">Coiled coil</keyword>
<accession>A0A9D1FVE6</accession>
<dbReference type="Proteomes" id="UP000824139">
    <property type="component" value="Unassembled WGS sequence"/>
</dbReference>
<dbReference type="EMBL" id="DVJO01000076">
    <property type="protein sequence ID" value="HIS82648.1"/>
    <property type="molecule type" value="Genomic_DNA"/>
</dbReference>
<dbReference type="PANTHER" id="PTHR23082">
    <property type="entry name" value="TRANSCRIPTION INITIATION FACTOR IIIC TFIIIC , POLYPEPTIDE 3-RELATED"/>
    <property type="match status" value="1"/>
</dbReference>
<dbReference type="InterPro" id="IPR011990">
    <property type="entry name" value="TPR-like_helical_dom_sf"/>
</dbReference>
<dbReference type="SUPFAM" id="SSF48452">
    <property type="entry name" value="TPR-like"/>
    <property type="match status" value="4"/>
</dbReference>
<sequence>MSIQIAEQYEENEDYEKAYEEYKKEFDKNQKDMNILERLGHLCMMLNKKEEAAEFYGKILEFDVTNVMVYEQLMDIYQETDKYQYYVYRGNLHSIEHKFEHAINDYKKALANTQEEKNIITTRFVLAALYAQTGNTTKAIDEYLRLIDYEEIPPETFLNLANLYVKEDALASAINVLERAFSKNIDTENIREKLAGLHLKNHNPEKALEITKDELMQAKCLLECGKTEEAFKILELPEAKKKDLAKYHSLLAQYYFLKNDYDKALEEVNEFDKIAKNSPLTYQMKALIYENKKDDYNAHVQWGKYNIVRGNIDIAINEFLNAYQLKDDDLNLLTTLAALLEENGDKNHAMEFYEKISKLEPNNITALSKLADYRNGLGDYRAECDYLEAWYEVDKRNYSLIKRLAKTYERLKNKPSAVEYYKKYLQTATTAEDYEAVKKHLAKLENTEMVEDEGLLEKILRFFNKD</sequence>
<organism evidence="3 4">
    <name type="scientific">Candidatus Scatenecus faecavium</name>
    <dbReference type="NCBI Taxonomy" id="2840915"/>
    <lineage>
        <taxon>Bacteria</taxon>
        <taxon>Candidatus Scatenecus</taxon>
    </lineage>
</organism>
<proteinExistence type="predicted"/>
<protein>
    <recommendedName>
        <fullName evidence="5">Tetratricopeptide repeat protein</fullName>
    </recommendedName>
</protein>
<keyword evidence="1" id="KW-0802">TPR repeat</keyword>
<evidence type="ECO:0000256" key="1">
    <source>
        <dbReference type="PROSITE-ProRule" id="PRU00339"/>
    </source>
</evidence>
<feature type="coiled-coil region" evidence="2">
    <location>
        <begin position="5"/>
        <end position="39"/>
    </location>
</feature>
<evidence type="ECO:0000256" key="2">
    <source>
        <dbReference type="SAM" id="Coils"/>
    </source>
</evidence>
<dbReference type="PROSITE" id="PS50005">
    <property type="entry name" value="TPR"/>
    <property type="match status" value="1"/>
</dbReference>
<comment type="caution">
    <text evidence="3">The sequence shown here is derived from an EMBL/GenBank/DDBJ whole genome shotgun (WGS) entry which is preliminary data.</text>
</comment>
<dbReference type="Gene3D" id="1.25.40.10">
    <property type="entry name" value="Tetratricopeptide repeat domain"/>
    <property type="match status" value="4"/>
</dbReference>